<evidence type="ECO:0000256" key="1">
    <source>
        <dbReference type="SAM" id="Phobius"/>
    </source>
</evidence>
<dbReference type="EMBL" id="BAAAVV010000001">
    <property type="protein sequence ID" value="GAA3155732.1"/>
    <property type="molecule type" value="Genomic_DNA"/>
</dbReference>
<proteinExistence type="predicted"/>
<keyword evidence="1" id="KW-1133">Transmembrane helix</keyword>
<sequence length="50" mass="4815">MSTVPARIIAALRLTGVTVVLAAGIAGFATVDTAPGPAPVQLDLAVVTAG</sequence>
<dbReference type="RefSeq" id="WP_344686795.1">
    <property type="nucleotide sequence ID" value="NZ_BAAAVV010000001.1"/>
</dbReference>
<comment type="caution">
    <text evidence="2">The sequence shown here is derived from an EMBL/GenBank/DDBJ whole genome shotgun (WGS) entry which is preliminary data.</text>
</comment>
<name>A0ABP6NQT8_9ACTN</name>
<keyword evidence="1" id="KW-0812">Transmembrane</keyword>
<gene>
    <name evidence="2" type="ORF">GCM10010531_03780</name>
</gene>
<protein>
    <submittedName>
        <fullName evidence="2">Uncharacterized protein</fullName>
    </submittedName>
</protein>
<keyword evidence="3" id="KW-1185">Reference proteome</keyword>
<dbReference type="Proteomes" id="UP001499924">
    <property type="component" value="Unassembled WGS sequence"/>
</dbReference>
<evidence type="ECO:0000313" key="3">
    <source>
        <dbReference type="Proteomes" id="UP001499924"/>
    </source>
</evidence>
<feature type="transmembrane region" description="Helical" evidence="1">
    <location>
        <begin position="12"/>
        <end position="31"/>
    </location>
</feature>
<evidence type="ECO:0000313" key="2">
    <source>
        <dbReference type="EMBL" id="GAA3155732.1"/>
    </source>
</evidence>
<keyword evidence="1" id="KW-0472">Membrane</keyword>
<reference evidence="3" key="1">
    <citation type="journal article" date="2019" name="Int. J. Syst. Evol. Microbiol.">
        <title>The Global Catalogue of Microorganisms (GCM) 10K type strain sequencing project: providing services to taxonomists for standard genome sequencing and annotation.</title>
        <authorList>
            <consortium name="The Broad Institute Genomics Platform"/>
            <consortium name="The Broad Institute Genome Sequencing Center for Infectious Disease"/>
            <person name="Wu L."/>
            <person name="Ma J."/>
        </authorList>
    </citation>
    <scope>NUCLEOTIDE SEQUENCE [LARGE SCALE GENOMIC DNA]</scope>
    <source>
        <strain evidence="3">JCM 15614</strain>
    </source>
</reference>
<organism evidence="2 3">
    <name type="scientific">Blastococcus jejuensis</name>
    <dbReference type="NCBI Taxonomy" id="351224"/>
    <lineage>
        <taxon>Bacteria</taxon>
        <taxon>Bacillati</taxon>
        <taxon>Actinomycetota</taxon>
        <taxon>Actinomycetes</taxon>
        <taxon>Geodermatophilales</taxon>
        <taxon>Geodermatophilaceae</taxon>
        <taxon>Blastococcus</taxon>
    </lineage>
</organism>
<accession>A0ABP6NQT8</accession>